<evidence type="ECO:0000313" key="3">
    <source>
        <dbReference type="EMBL" id="ALL01032.1"/>
    </source>
</evidence>
<keyword evidence="1" id="KW-0479">Metal-binding</keyword>
<dbReference type="Pfam" id="PF04434">
    <property type="entry name" value="SWIM"/>
    <property type="match status" value="1"/>
</dbReference>
<dbReference type="STRING" id="1273541.Pyrde_0984"/>
<dbReference type="Proteomes" id="UP000196694">
    <property type="component" value="Unassembled WGS sequence"/>
</dbReference>
<organism evidence="3 5">
    <name type="scientific">Pyrodictium delaneyi</name>
    <dbReference type="NCBI Taxonomy" id="1273541"/>
    <lineage>
        <taxon>Archaea</taxon>
        <taxon>Thermoproteota</taxon>
        <taxon>Thermoprotei</taxon>
        <taxon>Desulfurococcales</taxon>
        <taxon>Pyrodictiaceae</taxon>
        <taxon>Pyrodictium</taxon>
    </lineage>
</organism>
<evidence type="ECO:0000313" key="5">
    <source>
        <dbReference type="Proteomes" id="UP000058613"/>
    </source>
</evidence>
<dbReference type="AlphaFoldDB" id="A0A0P0N3C3"/>
<evidence type="ECO:0000313" key="4">
    <source>
        <dbReference type="EMBL" id="OWJ55373.1"/>
    </source>
</evidence>
<evidence type="ECO:0000313" key="6">
    <source>
        <dbReference type="Proteomes" id="UP000196694"/>
    </source>
</evidence>
<dbReference type="EMBL" id="CP013011">
    <property type="protein sequence ID" value="ALL01032.1"/>
    <property type="molecule type" value="Genomic_DNA"/>
</dbReference>
<proteinExistence type="predicted"/>
<dbReference type="OrthoDB" id="31559at2157"/>
<dbReference type="EMBL" id="NCQP01000001">
    <property type="protein sequence ID" value="OWJ55373.1"/>
    <property type="molecule type" value="Genomic_DNA"/>
</dbReference>
<dbReference type="KEGG" id="pdl:Pyrde_0984"/>
<keyword evidence="6" id="KW-1185">Reference proteome</keyword>
<sequence>MSHNDNRLGELRERIRKLGEEAHGDAAATAGEMRAIRVSVQPVELWIVMGRGADYVVIPGTYCSCPHFTIRVVGRETNEPCYHLVAVEIAKRSRRFHDLSASIDGDKLIDILLETLLENRTRTLRRILYQSRRRPRS</sequence>
<dbReference type="GO" id="GO:0008270">
    <property type="term" value="F:zinc ion binding"/>
    <property type="evidence" value="ECO:0007669"/>
    <property type="project" value="UniProtKB-KW"/>
</dbReference>
<evidence type="ECO:0000259" key="2">
    <source>
        <dbReference type="PROSITE" id="PS50966"/>
    </source>
</evidence>
<keyword evidence="1" id="KW-0863">Zinc-finger</keyword>
<keyword evidence="1" id="KW-0862">Zinc</keyword>
<gene>
    <name evidence="4" type="ORF">Pdsh_00730</name>
    <name evidence="3" type="ORF">Pyrde_0984</name>
</gene>
<dbReference type="Proteomes" id="UP000058613">
    <property type="component" value="Chromosome"/>
</dbReference>
<reference evidence="4 6" key="2">
    <citation type="submission" date="2017-05" db="EMBL/GenBank/DDBJ databases">
        <title>The draft genome of the hyperthermophilic archaeon 'Pyrodictium delaneyi strain Hulk', an iron and nitrate reducer, reveals the capacity for sulfate reduction.</title>
        <authorList>
            <person name="Demey L.M."/>
            <person name="Miller C."/>
            <person name="Manzella M."/>
            <person name="Reguera G."/>
            <person name="Kashefi K."/>
        </authorList>
    </citation>
    <scope>NUCLEOTIDE SEQUENCE [LARGE SCALE GENOMIC DNA]</scope>
    <source>
        <strain evidence="4 6">Hulk</strain>
    </source>
</reference>
<name>A0A0P0N3C3_9CREN</name>
<feature type="domain" description="SWIM-type" evidence="2">
    <location>
        <begin position="55"/>
        <end position="92"/>
    </location>
</feature>
<dbReference type="GeneID" id="26099322"/>
<dbReference type="PROSITE" id="PS50966">
    <property type="entry name" value="ZF_SWIM"/>
    <property type="match status" value="1"/>
</dbReference>
<evidence type="ECO:0000256" key="1">
    <source>
        <dbReference type="PROSITE-ProRule" id="PRU00325"/>
    </source>
</evidence>
<accession>A0A0P0N3C3</accession>
<protein>
    <recommendedName>
        <fullName evidence="2">SWIM-type domain-containing protein</fullName>
    </recommendedName>
</protein>
<dbReference type="InterPro" id="IPR007527">
    <property type="entry name" value="Znf_SWIM"/>
</dbReference>
<reference evidence="3 5" key="1">
    <citation type="submission" date="2015-10" db="EMBL/GenBank/DDBJ databases">
        <title>Complete genome sequence of hyperthermophilic archaeon Pyrodictium delaneyi Su06.</title>
        <authorList>
            <person name="Jung J.-H."/>
            <person name="Lin J."/>
            <person name="Holden J.F."/>
            <person name="Park C.-S."/>
        </authorList>
    </citation>
    <scope>NUCLEOTIDE SEQUENCE [LARGE SCALE GENOMIC DNA]</scope>
    <source>
        <strain evidence="3 5">Su06</strain>
    </source>
</reference>
<dbReference type="RefSeq" id="WP_055408745.1">
    <property type="nucleotide sequence ID" value="NZ_CP013011.1"/>
</dbReference>